<dbReference type="AlphaFoldDB" id="A0A318TLA9"/>
<comment type="caution">
    <text evidence="1">The sequence shown here is derived from an EMBL/GenBank/DDBJ whole genome shotgun (WGS) entry which is preliminary data.</text>
</comment>
<reference evidence="1 2" key="1">
    <citation type="submission" date="2018-06" db="EMBL/GenBank/DDBJ databases">
        <title>Genomic Encyclopedia of Archaeal and Bacterial Type Strains, Phase II (KMG-II): from individual species to whole genera.</title>
        <authorList>
            <person name="Goeker M."/>
        </authorList>
    </citation>
    <scope>NUCLEOTIDE SEQUENCE [LARGE SCALE GENOMIC DNA]</scope>
    <source>
        <strain evidence="1 2">KACC 16626</strain>
    </source>
</reference>
<dbReference type="Proteomes" id="UP000247416">
    <property type="component" value="Unassembled WGS sequence"/>
</dbReference>
<protein>
    <submittedName>
        <fullName evidence="1">Uncharacterized protein</fullName>
    </submittedName>
</protein>
<sequence>MDSKEFEKLKGFFQSHVEHGLVASKDNIDKIINQNATIKKNIQILKAEYKLSRLINEELKTNNFPSEVDTISKELKEIKNSSHIVVGTTTINKFLEVDSSSIKVISMDIQPKELDFGYETEFQKTNELSKSA</sequence>
<accession>A0A318TLA9</accession>
<keyword evidence="2" id="KW-1185">Reference proteome</keyword>
<organism evidence="1 2">
    <name type="scientific">Ureibacillus chungkukjangi</name>
    <dbReference type="NCBI Taxonomy" id="1202712"/>
    <lineage>
        <taxon>Bacteria</taxon>
        <taxon>Bacillati</taxon>
        <taxon>Bacillota</taxon>
        <taxon>Bacilli</taxon>
        <taxon>Bacillales</taxon>
        <taxon>Caryophanaceae</taxon>
        <taxon>Ureibacillus</taxon>
    </lineage>
</organism>
<proteinExistence type="predicted"/>
<dbReference type="EMBL" id="QJTJ01000017">
    <property type="protein sequence ID" value="PYF05632.1"/>
    <property type="molecule type" value="Genomic_DNA"/>
</dbReference>
<evidence type="ECO:0000313" key="1">
    <source>
        <dbReference type="EMBL" id="PYF05632.1"/>
    </source>
</evidence>
<gene>
    <name evidence="1" type="ORF">BJ095_11741</name>
</gene>
<name>A0A318TLA9_9BACL</name>
<evidence type="ECO:0000313" key="2">
    <source>
        <dbReference type="Proteomes" id="UP000247416"/>
    </source>
</evidence>
<dbReference type="RefSeq" id="WP_107933571.1">
    <property type="nucleotide sequence ID" value="NZ_PYWJ01000006.1"/>
</dbReference>